<dbReference type="RefSeq" id="WP_097042823.1">
    <property type="nucleotide sequence ID" value="NZ_OBQF01000008.1"/>
</dbReference>
<evidence type="ECO:0000313" key="4">
    <source>
        <dbReference type="EMBL" id="SOC45072.1"/>
    </source>
</evidence>
<keyword evidence="3" id="KW-0812">Transmembrane</keyword>
<feature type="region of interest" description="Disordered" evidence="2">
    <location>
        <begin position="158"/>
        <end position="259"/>
    </location>
</feature>
<feature type="compositionally biased region" description="Basic and acidic residues" evidence="2">
    <location>
        <begin position="243"/>
        <end position="259"/>
    </location>
</feature>
<dbReference type="Proteomes" id="UP000219412">
    <property type="component" value="Unassembled WGS sequence"/>
</dbReference>
<feature type="compositionally biased region" description="Acidic residues" evidence="2">
    <location>
        <begin position="213"/>
        <end position="222"/>
    </location>
</feature>
<evidence type="ECO:0000256" key="3">
    <source>
        <dbReference type="SAM" id="Phobius"/>
    </source>
</evidence>
<organism evidence="4 5">
    <name type="scientific">Salinicoccus kekensis</name>
    <dbReference type="NCBI Taxonomy" id="714307"/>
    <lineage>
        <taxon>Bacteria</taxon>
        <taxon>Bacillati</taxon>
        <taxon>Bacillota</taxon>
        <taxon>Bacilli</taxon>
        <taxon>Bacillales</taxon>
        <taxon>Staphylococcaceae</taxon>
        <taxon>Salinicoccus</taxon>
    </lineage>
</organism>
<keyword evidence="5" id="KW-1185">Reference proteome</keyword>
<protein>
    <submittedName>
        <fullName evidence="4">Uncharacterized protein</fullName>
    </submittedName>
</protein>
<feature type="coiled-coil region" evidence="1">
    <location>
        <begin position="481"/>
        <end position="584"/>
    </location>
</feature>
<feature type="coiled-coil region" evidence="1">
    <location>
        <begin position="365"/>
        <end position="452"/>
    </location>
</feature>
<proteinExistence type="predicted"/>
<keyword evidence="1" id="KW-0175">Coiled coil</keyword>
<reference evidence="5" key="1">
    <citation type="submission" date="2017-08" db="EMBL/GenBank/DDBJ databases">
        <authorList>
            <person name="Varghese N."/>
            <person name="Submissions S."/>
        </authorList>
    </citation>
    <scope>NUCLEOTIDE SEQUENCE [LARGE SCALE GENOMIC DNA]</scope>
    <source>
        <strain evidence="5">DSM 23173</strain>
    </source>
</reference>
<evidence type="ECO:0000256" key="1">
    <source>
        <dbReference type="SAM" id="Coils"/>
    </source>
</evidence>
<feature type="compositionally biased region" description="Acidic residues" evidence="2">
    <location>
        <begin position="232"/>
        <end position="242"/>
    </location>
</feature>
<feature type="coiled-coil region" evidence="1">
    <location>
        <begin position="739"/>
        <end position="782"/>
    </location>
</feature>
<sequence>MSNYQVKLLIISKADRRHFNYLNLNAKKYHSIAVIDEYLKHIEDEVRKSYKNPVKLRFHLVEIIDTDDGKKQEKVELGSFEYDVQPDKSFVSENRFHQIVETDLYLNNSNVDDAYKEEILKNIEQSKTIMSEQNESSRSKPQKKFRIKETIVNTFLKKKTDVSEPEERSENLFEDLEDENKEPELFDKSEEVPDTQTEDETREYSESKNSDETVSEDIEADDDDKKEREISEADTENNEVTEDDKSIEAVEEKTQEKPETRPYFEDISFDNLIDIPDFKLPKVKSRDLFLKQSDDPVENKRLSFLFDRETRLASYKEQSLVEIYHDLVDKYHNYLFANEQDIDAKLEEYEQTRETFVEQFIYPFKEKMNEKLEKTKQTIEQQKKSEHDDFVAQQKQALHRFEEQQNSEEEEKINEYKVRFQNEIIAEKEKANQKFEEKKEDLKKELTEKVKADVYNYVLLGQQTQIQKLNNEVFEYDEETYRQLDEKIKVWQTELENKQQQEKMIQEEGLAQAKYEAEKEKAQSDILSIREKERELEANAQRLQAQELEQKQNEMAYQQEEQRLKAIEVDAKQKTAEAKKREAERMIPMSVRKIGGIVAGAVLVLFVLIMFAFQLFFNDESTYAELIDEEEYVEAYERYPNRFDDLLQTAYDNGDSETINYLAEQSPENTTAELYQAIIQGQSQAIMRAYQNIGNPEQLDDDILMIVANQYLSQQNIQQAQAVSAYMNDPNYSERIAEVENYMNIKEELEQVIEESDDDEEVENAENTLAQIDAIFNNQEDTE</sequence>
<gene>
    <name evidence="4" type="ORF">SAMN05878391_2582</name>
</gene>
<dbReference type="EMBL" id="OBQF01000008">
    <property type="protein sequence ID" value="SOC45072.1"/>
    <property type="molecule type" value="Genomic_DNA"/>
</dbReference>
<feature type="compositionally biased region" description="Basic and acidic residues" evidence="2">
    <location>
        <begin position="182"/>
        <end position="191"/>
    </location>
</feature>
<keyword evidence="3" id="KW-0472">Membrane</keyword>
<feature type="compositionally biased region" description="Basic and acidic residues" evidence="2">
    <location>
        <begin position="202"/>
        <end position="211"/>
    </location>
</feature>
<evidence type="ECO:0000256" key="2">
    <source>
        <dbReference type="SAM" id="MobiDB-lite"/>
    </source>
</evidence>
<dbReference type="OrthoDB" id="9818997at2"/>
<feature type="compositionally biased region" description="Acidic residues" evidence="2">
    <location>
        <begin position="192"/>
        <end position="201"/>
    </location>
</feature>
<feature type="transmembrane region" description="Helical" evidence="3">
    <location>
        <begin position="594"/>
        <end position="617"/>
    </location>
</feature>
<evidence type="ECO:0000313" key="5">
    <source>
        <dbReference type="Proteomes" id="UP000219412"/>
    </source>
</evidence>
<dbReference type="AlphaFoldDB" id="A0A285UTB9"/>
<feature type="compositionally biased region" description="Basic and acidic residues" evidence="2">
    <location>
        <begin position="158"/>
        <end position="171"/>
    </location>
</feature>
<name>A0A285UTB9_9STAP</name>
<keyword evidence="3" id="KW-1133">Transmembrane helix</keyword>
<feature type="compositionally biased region" description="Acidic residues" evidence="2">
    <location>
        <begin position="172"/>
        <end position="181"/>
    </location>
</feature>
<accession>A0A285UTB9</accession>